<dbReference type="EMBL" id="BQNB010011280">
    <property type="protein sequence ID" value="GJS88521.1"/>
    <property type="molecule type" value="Genomic_DNA"/>
</dbReference>
<keyword evidence="4" id="KW-1185">Reference proteome</keyword>
<feature type="region of interest" description="Disordered" evidence="2">
    <location>
        <begin position="742"/>
        <end position="770"/>
    </location>
</feature>
<name>A0ABQ4ZFK9_9ASTR</name>
<reference evidence="3" key="2">
    <citation type="submission" date="2022-01" db="EMBL/GenBank/DDBJ databases">
        <authorList>
            <person name="Yamashiro T."/>
            <person name="Shiraishi A."/>
            <person name="Satake H."/>
            <person name="Nakayama K."/>
        </authorList>
    </citation>
    <scope>NUCLEOTIDE SEQUENCE</scope>
</reference>
<reference evidence="3" key="1">
    <citation type="journal article" date="2022" name="Int. J. Mol. Sci.">
        <title>Draft Genome of Tanacetum Coccineum: Genomic Comparison of Closely Related Tanacetum-Family Plants.</title>
        <authorList>
            <person name="Yamashiro T."/>
            <person name="Shiraishi A."/>
            <person name="Nakayama K."/>
            <person name="Satake H."/>
        </authorList>
    </citation>
    <scope>NUCLEOTIDE SEQUENCE</scope>
</reference>
<feature type="region of interest" description="Disordered" evidence="2">
    <location>
        <begin position="1107"/>
        <end position="1169"/>
    </location>
</feature>
<protein>
    <recommendedName>
        <fullName evidence="5">CCHC-type domain-containing protein</fullName>
    </recommendedName>
</protein>
<organism evidence="3 4">
    <name type="scientific">Tanacetum coccineum</name>
    <dbReference type="NCBI Taxonomy" id="301880"/>
    <lineage>
        <taxon>Eukaryota</taxon>
        <taxon>Viridiplantae</taxon>
        <taxon>Streptophyta</taxon>
        <taxon>Embryophyta</taxon>
        <taxon>Tracheophyta</taxon>
        <taxon>Spermatophyta</taxon>
        <taxon>Magnoliopsida</taxon>
        <taxon>eudicotyledons</taxon>
        <taxon>Gunneridae</taxon>
        <taxon>Pentapetalae</taxon>
        <taxon>asterids</taxon>
        <taxon>campanulids</taxon>
        <taxon>Asterales</taxon>
        <taxon>Asteraceae</taxon>
        <taxon>Asteroideae</taxon>
        <taxon>Anthemideae</taxon>
        <taxon>Anthemidinae</taxon>
        <taxon>Tanacetum</taxon>
    </lineage>
</organism>
<gene>
    <name evidence="3" type="ORF">Tco_0771157</name>
</gene>
<feature type="region of interest" description="Disordered" evidence="2">
    <location>
        <begin position="682"/>
        <end position="712"/>
    </location>
</feature>
<dbReference type="Proteomes" id="UP001151760">
    <property type="component" value="Unassembled WGS sequence"/>
</dbReference>
<evidence type="ECO:0000313" key="4">
    <source>
        <dbReference type="Proteomes" id="UP001151760"/>
    </source>
</evidence>
<feature type="coiled-coil region" evidence="1">
    <location>
        <begin position="308"/>
        <end position="349"/>
    </location>
</feature>
<comment type="caution">
    <text evidence="3">The sequence shown here is derived from an EMBL/GenBank/DDBJ whole genome shotgun (WGS) entry which is preliminary data.</text>
</comment>
<proteinExistence type="predicted"/>
<feature type="compositionally biased region" description="Basic and acidic residues" evidence="2">
    <location>
        <begin position="693"/>
        <end position="705"/>
    </location>
</feature>
<feature type="compositionally biased region" description="Low complexity" evidence="2">
    <location>
        <begin position="1128"/>
        <end position="1158"/>
    </location>
</feature>
<evidence type="ECO:0008006" key="5">
    <source>
        <dbReference type="Google" id="ProtNLM"/>
    </source>
</evidence>
<evidence type="ECO:0000256" key="1">
    <source>
        <dbReference type="SAM" id="Coils"/>
    </source>
</evidence>
<evidence type="ECO:0000256" key="2">
    <source>
        <dbReference type="SAM" id="MobiDB-lite"/>
    </source>
</evidence>
<accession>A0ABQ4ZFK9</accession>
<dbReference type="Pfam" id="PF14223">
    <property type="entry name" value="Retrotran_gag_2"/>
    <property type="match status" value="1"/>
</dbReference>
<evidence type="ECO:0000313" key="3">
    <source>
        <dbReference type="EMBL" id="GJS88521.1"/>
    </source>
</evidence>
<keyword evidence="1" id="KW-0175">Coiled coil</keyword>
<feature type="coiled-coil region" evidence="1">
    <location>
        <begin position="605"/>
        <end position="632"/>
    </location>
</feature>
<sequence length="1223" mass="138484">MSTQQDIYAAGSKNRAPMLNKENYVPWLSRLLRYAKSKPNGKLIYNSIMNGPYVRRMIPKPEIKQIEADDQAIQTILLGLPKDIYATVDSCETAQEIWLCVQQMMKGSDIGIQEKKTKLFNEWERFTSNDGESIASYYHRFSKLMNDFKRNKHFPEKIASNLKFLNNLQPEWSRHVTNVRSQNGVIVVLGIANQNGNGNVVASRAEGNANGNNAYLQTQLLIAQKEEVGIQLQAKEFDLMAAAADLDEIKKVNANCILMANLQQASTSGTQTTNAPVYDSDGSAESVYQEQCLSKKINALHLSSGKQITALNEEISNLTKQLSKEKSTVSSLREEKKRLKSDFKIREDELLDKQIQLENNVKELDTILVKMGQSIQTQAQQKQQSLYNGKVLLEKHDPPSVYDSEETLEFAQESRLKMKQLNKEIKPANYTKINHLSRVFVSQTAKSREELYLSNTFKMANVSKSISIPNEEFSDDATPSVARKFLNEVKSTIVTFQPVVKQKMTLDIHNWSSSAHQDIHKIVKDEIFPIVNQVDARVQNFEIQFLKEAAKFVRDFQSLANGADESLANHKALELEIECLLRAVNEYAKIWNDWYKKCEECKYDKISYDQAYNDMQQKIERLQAQLGDQKGKSKDTSYVSNTLDLLPQKLENENVELEFQVSEQKDTTRGTSTNTKFAKQSILGIPPSSSRPKLIDPSKTSRKDNFVPNKPTKASVRINPITVSQPHVIIKKAINSDSNGFSSTGVDITTKTGRPQPRSNTKNDRVTNGTKWRGLEDGKIIIIQILASAAICKNGGVTDLVSRAYVIENKVETLTITTFLFPSKKVLRAAISSGMVFMSSSPRSTITSSEFDMENAFSTMNIHNYTSASSATSGSTSFNSLEDSRDGIIPPTFSFFYHNPYLKNIQAFYAKESPIPPPDPIIPTAILTPSPILPPSLLMPPKRMSTSEAPVLTHATIEKLVAHSVATVLEAQAAIMASTNNPNSKPRKTPVARKCAYKKFTSYQLFYFNGTDGAVGLIRWFKRTESIFSRSKCAEKNKVRFAVSTLTKEALFWWNSFTQSIGIEEAYKITWSEFKRLLIEKYCPQTEIRKMEEAITMTQKLIKHVMKHNSVQETNNHKRKFDDKRNTTDNNNNNYPNDRNNNNHSNNRNNNNYQNNHNNHNHHQQNRRQETISTYPAKGYHGYLPLCTRCTLHHTGVCTVKCQICNKIGHQTRNCRTKGPSNY</sequence>